<proteinExistence type="predicted"/>
<evidence type="ECO:0000256" key="1">
    <source>
        <dbReference type="SAM" id="MobiDB-lite"/>
    </source>
</evidence>
<name>A0AA49IXZ7_9PROT</name>
<dbReference type="Proteomes" id="UP001234916">
    <property type="component" value="Chromosome"/>
</dbReference>
<accession>A0AA49IXZ7</accession>
<organism evidence="3">
    <name type="scientific">Candidatus Nitricoxidivorans perseverans</name>
    <dbReference type="NCBI Taxonomy" id="2975601"/>
    <lineage>
        <taxon>Bacteria</taxon>
        <taxon>Pseudomonadati</taxon>
        <taxon>Pseudomonadota</taxon>
        <taxon>Betaproteobacteria</taxon>
        <taxon>Nitrosomonadales</taxon>
        <taxon>Sterolibacteriaceae</taxon>
        <taxon>Candidatus Nitricoxidivorans</taxon>
    </lineage>
</organism>
<evidence type="ECO:0000256" key="2">
    <source>
        <dbReference type="SAM" id="SignalP"/>
    </source>
</evidence>
<feature type="chain" id="PRO_5041227584" evidence="2">
    <location>
        <begin position="23"/>
        <end position="170"/>
    </location>
</feature>
<sequence length="170" mass="18178">MRARFLWCAAWLGCLPISPCWAGEIIIIEPAPQGSRSERESERAKEKARQRAGKARSGETVIITDGPAENRTTEQAEQLGREAQEYLRPPSSDATADGTATIILRAAPPGDAEKARMKARAYVAPALAKTKECASVTNQVGMIGEGPGAERSANVVEKGSSTVNLQAQCR</sequence>
<gene>
    <name evidence="3" type="ORF">OHM77_09440</name>
</gene>
<feature type="compositionally biased region" description="Basic and acidic residues" evidence="1">
    <location>
        <begin position="36"/>
        <end position="49"/>
    </location>
</feature>
<feature type="region of interest" description="Disordered" evidence="1">
    <location>
        <begin position="33"/>
        <end position="73"/>
    </location>
</feature>
<keyword evidence="2" id="KW-0732">Signal</keyword>
<feature type="compositionally biased region" description="Polar residues" evidence="1">
    <location>
        <begin position="159"/>
        <end position="170"/>
    </location>
</feature>
<dbReference type="EMBL" id="CP107246">
    <property type="protein sequence ID" value="WIM04921.1"/>
    <property type="molecule type" value="Genomic_DNA"/>
</dbReference>
<reference evidence="3" key="1">
    <citation type="journal article" date="2023" name="Nat. Microbiol.">
        <title>Enrichment and characterization of a nitric oxide-reducing microbial community in a continuous bioreactor.</title>
        <authorList>
            <person name="Garrido-Amador P."/>
            <person name="Stortenbeker N."/>
            <person name="Wessels H.J.C.T."/>
            <person name="Speth D.R."/>
            <person name="Garcia-Heredia I."/>
            <person name="Kartal B."/>
        </authorList>
    </citation>
    <scope>NUCLEOTIDE SEQUENCE</scope>
    <source>
        <strain evidence="3">MAG1</strain>
    </source>
</reference>
<protein>
    <submittedName>
        <fullName evidence="3">Uncharacterized protein</fullName>
    </submittedName>
</protein>
<feature type="signal peptide" evidence="2">
    <location>
        <begin position="1"/>
        <end position="22"/>
    </location>
</feature>
<dbReference type="AlphaFoldDB" id="A0AA49IXZ7"/>
<feature type="region of interest" description="Disordered" evidence="1">
    <location>
        <begin position="150"/>
        <end position="170"/>
    </location>
</feature>
<dbReference type="KEGG" id="npv:OHM77_09440"/>
<evidence type="ECO:0000313" key="3">
    <source>
        <dbReference type="EMBL" id="WIM04921.1"/>
    </source>
</evidence>